<dbReference type="EMBL" id="JAYRBN010000091">
    <property type="protein sequence ID" value="KAL2730551.1"/>
    <property type="molecule type" value="Genomic_DNA"/>
</dbReference>
<name>A0ABD2BCT0_VESMC</name>
<evidence type="ECO:0000313" key="1">
    <source>
        <dbReference type="EMBL" id="KAL2730551.1"/>
    </source>
</evidence>
<evidence type="ECO:0000313" key="2">
    <source>
        <dbReference type="Proteomes" id="UP001607303"/>
    </source>
</evidence>
<protein>
    <submittedName>
        <fullName evidence="1">Uncharacterized protein</fullName>
    </submittedName>
</protein>
<reference evidence="1 2" key="1">
    <citation type="journal article" date="2024" name="Ann. Entomol. Soc. Am.">
        <title>Genomic analyses of the southern and eastern yellowjacket wasps (Hymenoptera: Vespidae) reveal evolutionary signatures of social life.</title>
        <authorList>
            <person name="Catto M.A."/>
            <person name="Caine P.B."/>
            <person name="Orr S.E."/>
            <person name="Hunt B.G."/>
            <person name="Goodisman M.A.D."/>
        </authorList>
    </citation>
    <scope>NUCLEOTIDE SEQUENCE [LARGE SCALE GENOMIC DNA]</scope>
    <source>
        <strain evidence="1">232</strain>
        <tissue evidence="1">Head and thorax</tissue>
    </source>
</reference>
<sequence>MMCQARHAVGALTTTDSPTLLVSSLPLPIKTRDFICSFSFDVCKLATLRRVEVEKRLRRTVPDVRYWK</sequence>
<organism evidence="1 2">
    <name type="scientific">Vespula maculifrons</name>
    <name type="common">Eastern yellow jacket</name>
    <name type="synonym">Wasp</name>
    <dbReference type="NCBI Taxonomy" id="7453"/>
    <lineage>
        <taxon>Eukaryota</taxon>
        <taxon>Metazoa</taxon>
        <taxon>Ecdysozoa</taxon>
        <taxon>Arthropoda</taxon>
        <taxon>Hexapoda</taxon>
        <taxon>Insecta</taxon>
        <taxon>Pterygota</taxon>
        <taxon>Neoptera</taxon>
        <taxon>Endopterygota</taxon>
        <taxon>Hymenoptera</taxon>
        <taxon>Apocrita</taxon>
        <taxon>Aculeata</taxon>
        <taxon>Vespoidea</taxon>
        <taxon>Vespidae</taxon>
        <taxon>Vespinae</taxon>
        <taxon>Vespula</taxon>
    </lineage>
</organism>
<gene>
    <name evidence="1" type="ORF">V1477_016362</name>
</gene>
<dbReference type="Proteomes" id="UP001607303">
    <property type="component" value="Unassembled WGS sequence"/>
</dbReference>
<accession>A0ABD2BCT0</accession>
<dbReference type="AlphaFoldDB" id="A0ABD2BCT0"/>
<keyword evidence="2" id="KW-1185">Reference proteome</keyword>
<proteinExistence type="predicted"/>
<comment type="caution">
    <text evidence="1">The sequence shown here is derived from an EMBL/GenBank/DDBJ whole genome shotgun (WGS) entry which is preliminary data.</text>
</comment>